<name>A0ABU2YFU9_9FLAO</name>
<accession>A0ABU2YFU9</accession>
<sequence>MISLKHVSVLLCFVMLLGNTEPETISWQSSRKLTWSDFKAKPVTGTSAVALTASGITFGYSVETRGDDIITFETHVFSHFYPEKSWVIKEDANDHILGHEQLHFDITELYVRKFREGISKLQVSNNIKSQLAELHKLVNEKLNETQKKYDAQSNHSINKEAQKQWEIFIDVELKNLEHFASR</sequence>
<evidence type="ECO:0000313" key="1">
    <source>
        <dbReference type="EMBL" id="MDT0557059.1"/>
    </source>
</evidence>
<dbReference type="EMBL" id="JAVRIA010000001">
    <property type="protein sequence ID" value="MDT0557059.1"/>
    <property type="molecule type" value="Genomic_DNA"/>
</dbReference>
<proteinExistence type="predicted"/>
<reference evidence="1 2" key="1">
    <citation type="submission" date="2023-09" db="EMBL/GenBank/DDBJ databases">
        <authorList>
            <person name="Rey-Velasco X."/>
        </authorList>
    </citation>
    <scope>NUCLEOTIDE SEQUENCE [LARGE SCALE GENOMIC DNA]</scope>
    <source>
        <strain evidence="1 2">W332</strain>
    </source>
</reference>
<dbReference type="InterPro" id="IPR010321">
    <property type="entry name" value="DUF922"/>
</dbReference>
<gene>
    <name evidence="1" type="ORF">RM697_00280</name>
</gene>
<comment type="caution">
    <text evidence="1">The sequence shown here is derived from an EMBL/GenBank/DDBJ whole genome shotgun (WGS) entry which is preliminary data.</text>
</comment>
<dbReference type="Pfam" id="PF06037">
    <property type="entry name" value="DUF922"/>
    <property type="match status" value="1"/>
</dbReference>
<evidence type="ECO:0000313" key="2">
    <source>
        <dbReference type="Proteomes" id="UP001259492"/>
    </source>
</evidence>
<dbReference type="RefSeq" id="WP_311425833.1">
    <property type="nucleotide sequence ID" value="NZ_JAVRIA010000001.1"/>
</dbReference>
<protein>
    <submittedName>
        <fullName evidence="1">DUF922 domain-containing protein</fullName>
    </submittedName>
</protein>
<keyword evidence="2" id="KW-1185">Reference proteome</keyword>
<dbReference type="Proteomes" id="UP001259492">
    <property type="component" value="Unassembled WGS sequence"/>
</dbReference>
<organism evidence="1 2">
    <name type="scientific">Microcosmobacter mediterraneus</name>
    <dbReference type="NCBI Taxonomy" id="3075607"/>
    <lineage>
        <taxon>Bacteria</taxon>
        <taxon>Pseudomonadati</taxon>
        <taxon>Bacteroidota</taxon>
        <taxon>Flavobacteriia</taxon>
        <taxon>Flavobacteriales</taxon>
        <taxon>Flavobacteriaceae</taxon>
        <taxon>Microcosmobacter</taxon>
    </lineage>
</organism>